<dbReference type="GO" id="GO:0016810">
    <property type="term" value="F:hydrolase activity, acting on carbon-nitrogen (but not peptide) bonds"/>
    <property type="evidence" value="ECO:0007669"/>
    <property type="project" value="InterPro"/>
</dbReference>
<dbReference type="SUPFAM" id="SSF51556">
    <property type="entry name" value="Metallo-dependent hydrolases"/>
    <property type="match status" value="1"/>
</dbReference>
<dbReference type="InterPro" id="IPR011059">
    <property type="entry name" value="Metal-dep_hydrolase_composite"/>
</dbReference>
<evidence type="ECO:0000259" key="1">
    <source>
        <dbReference type="Pfam" id="PF01979"/>
    </source>
</evidence>
<evidence type="ECO:0000313" key="2">
    <source>
        <dbReference type="EMBL" id="HIS64392.1"/>
    </source>
</evidence>
<name>A0A9D1F8E3_9FIRM</name>
<gene>
    <name evidence="2" type="ORF">IAA83_03350</name>
</gene>
<reference evidence="2" key="2">
    <citation type="journal article" date="2021" name="PeerJ">
        <title>Extensive microbial diversity within the chicken gut microbiome revealed by metagenomics and culture.</title>
        <authorList>
            <person name="Gilroy R."/>
            <person name="Ravi A."/>
            <person name="Getino M."/>
            <person name="Pursley I."/>
            <person name="Horton D.L."/>
            <person name="Alikhan N.F."/>
            <person name="Baker D."/>
            <person name="Gharbi K."/>
            <person name="Hall N."/>
            <person name="Watson M."/>
            <person name="Adriaenssens E.M."/>
            <person name="Foster-Nyarko E."/>
            <person name="Jarju S."/>
            <person name="Secka A."/>
            <person name="Antonio M."/>
            <person name="Oren A."/>
            <person name="Chaudhuri R.R."/>
            <person name="La Ragione R."/>
            <person name="Hildebrand F."/>
            <person name="Pallen M.J."/>
        </authorList>
    </citation>
    <scope>NUCLEOTIDE SEQUENCE</scope>
    <source>
        <strain evidence="2">ChiBcec16-1751</strain>
    </source>
</reference>
<organism evidence="2 3">
    <name type="scientific">Candidatus Avoscillospira avistercoris</name>
    <dbReference type="NCBI Taxonomy" id="2840707"/>
    <lineage>
        <taxon>Bacteria</taxon>
        <taxon>Bacillati</taxon>
        <taxon>Bacillota</taxon>
        <taxon>Clostridia</taxon>
        <taxon>Eubacteriales</taxon>
        <taxon>Oscillospiraceae</taxon>
        <taxon>Oscillospiraceae incertae sedis</taxon>
        <taxon>Candidatus Avoscillospira</taxon>
    </lineage>
</organism>
<dbReference type="AlphaFoldDB" id="A0A9D1F8E3"/>
<dbReference type="PANTHER" id="PTHR43135:SF3">
    <property type="entry name" value="ALPHA-D-RIBOSE 1-METHYLPHOSPHONATE 5-TRIPHOSPHATE DIPHOSPHATASE"/>
    <property type="match status" value="1"/>
</dbReference>
<dbReference type="Pfam" id="PF01979">
    <property type="entry name" value="Amidohydro_1"/>
    <property type="match status" value="1"/>
</dbReference>
<proteinExistence type="predicted"/>
<dbReference type="Gene3D" id="3.20.20.140">
    <property type="entry name" value="Metal-dependent hydrolases"/>
    <property type="match status" value="1"/>
</dbReference>
<evidence type="ECO:0000313" key="3">
    <source>
        <dbReference type="Proteomes" id="UP000886741"/>
    </source>
</evidence>
<dbReference type="Gene3D" id="2.30.40.10">
    <property type="entry name" value="Urease, subunit C, domain 1"/>
    <property type="match status" value="1"/>
</dbReference>
<dbReference type="InterPro" id="IPR006680">
    <property type="entry name" value="Amidohydro-rel"/>
</dbReference>
<dbReference type="Proteomes" id="UP000886741">
    <property type="component" value="Unassembled WGS sequence"/>
</dbReference>
<accession>A0A9D1F8E3</accession>
<dbReference type="InterPro" id="IPR032466">
    <property type="entry name" value="Metal_Hydrolase"/>
</dbReference>
<dbReference type="PANTHER" id="PTHR43135">
    <property type="entry name" value="ALPHA-D-RIBOSE 1-METHYLPHOSPHONATE 5-TRIPHOSPHATE DIPHOSPHATASE"/>
    <property type="match status" value="1"/>
</dbReference>
<dbReference type="InterPro" id="IPR051781">
    <property type="entry name" value="Metallo-dep_Hydrolase"/>
</dbReference>
<sequence length="424" mass="45998">MNDLVLKSIDKIVSGDIQKGIIPGDTIVVRDGKIAQIGFEKDLDLSGIETIVDVDGQIVCPGFIDCHIHNTLDDYAPQRGAVGCYADALYSGTTSMISEGEQGPGWPRFYDDPIGCKAAAILSKRVFDRFRPGGALKFHGGALVLVHGLTEQDFKEMHDAGVWLIAEIGGGGLSDPAEVAPMLEWARKYDFFYSVHLAPPSIPGSSWVTSEEILKLRPNKVAHTNGGSTAVSFDHIERLMDESDIPLELVVNGNFVNFNKMMRHMDRKNELHRMVFGSDAPTGQASLPGAINRAIVKASALNEVPAWKCIAMATGNAADLYGLNTGKIEVGREADLQVIDCPPGSCGTDALKAIECGDPFGNSMVIVDGRIIAYRGKDSRPTARYCFVNGEKDFVSGITEHLFFPPQPGRHYEGLSAQTTFRQK</sequence>
<reference evidence="2" key="1">
    <citation type="submission" date="2020-10" db="EMBL/GenBank/DDBJ databases">
        <authorList>
            <person name="Gilroy R."/>
        </authorList>
    </citation>
    <scope>NUCLEOTIDE SEQUENCE</scope>
    <source>
        <strain evidence="2">ChiBcec16-1751</strain>
    </source>
</reference>
<comment type="caution">
    <text evidence="2">The sequence shown here is derived from an EMBL/GenBank/DDBJ whole genome shotgun (WGS) entry which is preliminary data.</text>
</comment>
<dbReference type="EMBL" id="DVJJ01000052">
    <property type="protein sequence ID" value="HIS64392.1"/>
    <property type="molecule type" value="Genomic_DNA"/>
</dbReference>
<dbReference type="SUPFAM" id="SSF51338">
    <property type="entry name" value="Composite domain of metallo-dependent hydrolases"/>
    <property type="match status" value="1"/>
</dbReference>
<feature type="domain" description="Amidohydrolase-related" evidence="1">
    <location>
        <begin position="58"/>
        <end position="371"/>
    </location>
</feature>
<protein>
    <submittedName>
        <fullName evidence="2">Amidohydrolase family protein</fullName>
    </submittedName>
</protein>